<evidence type="ECO:0000259" key="1">
    <source>
        <dbReference type="Pfam" id="PF05050"/>
    </source>
</evidence>
<proteinExistence type="predicted"/>
<dbReference type="EMBL" id="JAUCMV010000004">
    <property type="protein sequence ID" value="KAK0401887.1"/>
    <property type="molecule type" value="Genomic_DNA"/>
</dbReference>
<name>A0AA39H9S7_9BILA</name>
<keyword evidence="3" id="KW-1185">Reference proteome</keyword>
<accession>A0AA39H9S7</accession>
<feature type="domain" description="Methyltransferase FkbM" evidence="1">
    <location>
        <begin position="166"/>
        <end position="329"/>
    </location>
</feature>
<evidence type="ECO:0000313" key="2">
    <source>
        <dbReference type="EMBL" id="KAK0401887.1"/>
    </source>
</evidence>
<reference evidence="2" key="1">
    <citation type="submission" date="2023-06" db="EMBL/GenBank/DDBJ databases">
        <title>Genomic analysis of the entomopathogenic nematode Steinernema hermaphroditum.</title>
        <authorList>
            <person name="Schwarz E.M."/>
            <person name="Heppert J.K."/>
            <person name="Baniya A."/>
            <person name="Schwartz H.T."/>
            <person name="Tan C.-H."/>
            <person name="Antoshechkin I."/>
            <person name="Sternberg P.W."/>
            <person name="Goodrich-Blair H."/>
            <person name="Dillman A.R."/>
        </authorList>
    </citation>
    <scope>NUCLEOTIDE SEQUENCE</scope>
    <source>
        <strain evidence="2">PS9179</strain>
        <tissue evidence="2">Whole animal</tissue>
    </source>
</reference>
<dbReference type="AlphaFoldDB" id="A0AA39H9S7"/>
<dbReference type="Proteomes" id="UP001175271">
    <property type="component" value="Unassembled WGS sequence"/>
</dbReference>
<gene>
    <name evidence="2" type="ORF">QR680_016030</name>
</gene>
<dbReference type="PANTHER" id="PTHR22989:SF3">
    <property type="entry name" value="METHYLTRANSFERASE FKBM DOMAIN-CONTAINING PROTEIN"/>
    <property type="match status" value="1"/>
</dbReference>
<organism evidence="2 3">
    <name type="scientific">Steinernema hermaphroditum</name>
    <dbReference type="NCBI Taxonomy" id="289476"/>
    <lineage>
        <taxon>Eukaryota</taxon>
        <taxon>Metazoa</taxon>
        <taxon>Ecdysozoa</taxon>
        <taxon>Nematoda</taxon>
        <taxon>Chromadorea</taxon>
        <taxon>Rhabditida</taxon>
        <taxon>Tylenchina</taxon>
        <taxon>Panagrolaimomorpha</taxon>
        <taxon>Strongyloidoidea</taxon>
        <taxon>Steinernematidae</taxon>
        <taxon>Steinernema</taxon>
    </lineage>
</organism>
<dbReference type="Pfam" id="PF05050">
    <property type="entry name" value="Methyltransf_21"/>
    <property type="match status" value="1"/>
</dbReference>
<evidence type="ECO:0000313" key="3">
    <source>
        <dbReference type="Proteomes" id="UP001175271"/>
    </source>
</evidence>
<comment type="caution">
    <text evidence="2">The sequence shown here is derived from an EMBL/GenBank/DDBJ whole genome shotgun (WGS) entry which is preliminary data.</text>
</comment>
<dbReference type="PANTHER" id="PTHR22989">
    <property type="entry name" value="UNCHARACTERIZED DUF13 C.ELEGANS"/>
    <property type="match status" value="1"/>
</dbReference>
<sequence length="369" mass="41411">MSSRCFIILAACILITLTIYRPFILDQISSAEEINPLGGTVEAAIKTIVKTNFDPTANVGQKSDMNAAPESKAGPIIETKEEIKVEPKPEPKIDVNPKPKIDPSVDKKSLFDNHSTCIQNKINGLSADQIWTGLVEFVTDCEKLSGMNMSGFAPLQNDDETKYHLPAKSKIDKCLVLSLGVGLDTKSEQALHLVQPECHFVGADPTVQGNKELYEKIGAFHPYAIGNKNEVVESVIINGFDNRYRRENITTMEFVKFMKEHVKELFVDNLFLDAEYAEYGLMGYFLNGGQLDAAEIEICQVNIEIHLPSEQQKEEFANFLKKLLEEKRYAVFKVFKVEVWGHNRVVLINYGDNKCAERYLASKNGVLEL</sequence>
<dbReference type="InterPro" id="IPR006342">
    <property type="entry name" value="FkbM_mtfrase"/>
</dbReference>
<protein>
    <recommendedName>
        <fullName evidence="1">Methyltransferase FkbM domain-containing protein</fullName>
    </recommendedName>
</protein>